<protein>
    <submittedName>
        <fullName evidence="2">Uncharacterized protein</fullName>
    </submittedName>
</protein>
<keyword evidence="3" id="KW-1185">Reference proteome</keyword>
<feature type="compositionally biased region" description="Basic and acidic residues" evidence="1">
    <location>
        <begin position="124"/>
        <end position="133"/>
    </location>
</feature>
<dbReference type="RefSeq" id="WP_189046380.1">
    <property type="nucleotide sequence ID" value="NZ_BMJQ01000006.1"/>
</dbReference>
<reference evidence="2" key="1">
    <citation type="journal article" date="2014" name="Int. J. Syst. Evol. Microbiol.">
        <title>Complete genome sequence of Corynebacterium casei LMG S-19264T (=DSM 44701T), isolated from a smear-ripened cheese.</title>
        <authorList>
            <consortium name="US DOE Joint Genome Institute (JGI-PGF)"/>
            <person name="Walter F."/>
            <person name="Albersmeier A."/>
            <person name="Kalinowski J."/>
            <person name="Ruckert C."/>
        </authorList>
    </citation>
    <scope>NUCLEOTIDE SEQUENCE</scope>
    <source>
        <strain evidence="2">CGMCC 1.15725</strain>
    </source>
</reference>
<evidence type="ECO:0000313" key="2">
    <source>
        <dbReference type="EMBL" id="GGF19144.1"/>
    </source>
</evidence>
<name>A0A8J2YUC8_9PROT</name>
<gene>
    <name evidence="2" type="ORF">GCM10011611_26290</name>
</gene>
<sequence>MSVGFMARSTAQRRAAAKRGLKFKSYQDKADGALASALKADRAVFAAPVIRADTLLERGWTPEELAALKPAGVQNGRKVYYVADVEAAEADVAPVHRTVPARNVESIGSPRPELKAPAGWSRPKPIDTKPRREPTAQERAAAVALPKITLGTVQKLKVEPAGDAAERVKQGLLARSGARPVDRVEPVEPLEPAPAAQRRTADVEVAPEPGIGTSETPCAPAPAAVAPIEPAEPISDDIFFRGRPSAEYRVRDGRPSDNERIPAGVRVLVKCARLGSVLHVRRKAFVVSDAPAGALLDLPALWTWLDAGPL</sequence>
<evidence type="ECO:0000256" key="1">
    <source>
        <dbReference type="SAM" id="MobiDB-lite"/>
    </source>
</evidence>
<organism evidence="2 3">
    <name type="scientific">Aliidongia dinghuensis</name>
    <dbReference type="NCBI Taxonomy" id="1867774"/>
    <lineage>
        <taxon>Bacteria</taxon>
        <taxon>Pseudomonadati</taxon>
        <taxon>Pseudomonadota</taxon>
        <taxon>Alphaproteobacteria</taxon>
        <taxon>Rhodospirillales</taxon>
        <taxon>Dongiaceae</taxon>
        <taxon>Aliidongia</taxon>
    </lineage>
</organism>
<dbReference type="Proteomes" id="UP000646365">
    <property type="component" value="Unassembled WGS sequence"/>
</dbReference>
<accession>A0A8J2YUC8</accession>
<proteinExistence type="predicted"/>
<dbReference type="EMBL" id="BMJQ01000006">
    <property type="protein sequence ID" value="GGF19144.1"/>
    <property type="molecule type" value="Genomic_DNA"/>
</dbReference>
<comment type="caution">
    <text evidence="2">The sequence shown here is derived from an EMBL/GenBank/DDBJ whole genome shotgun (WGS) entry which is preliminary data.</text>
</comment>
<dbReference type="AlphaFoldDB" id="A0A8J2YUC8"/>
<feature type="region of interest" description="Disordered" evidence="1">
    <location>
        <begin position="105"/>
        <end position="133"/>
    </location>
</feature>
<reference evidence="2" key="2">
    <citation type="submission" date="2020-09" db="EMBL/GenBank/DDBJ databases">
        <authorList>
            <person name="Sun Q."/>
            <person name="Zhou Y."/>
        </authorList>
    </citation>
    <scope>NUCLEOTIDE SEQUENCE</scope>
    <source>
        <strain evidence="2">CGMCC 1.15725</strain>
    </source>
</reference>
<evidence type="ECO:0000313" key="3">
    <source>
        <dbReference type="Proteomes" id="UP000646365"/>
    </source>
</evidence>